<evidence type="ECO:0008006" key="5">
    <source>
        <dbReference type="Google" id="ProtNLM"/>
    </source>
</evidence>
<reference evidence="3 4" key="1">
    <citation type="submission" date="2020-08" db="EMBL/GenBank/DDBJ databases">
        <title>Genomic Encyclopedia of Type Strains, Phase IV (KMG-V): Genome sequencing to study the core and pangenomes of soil and plant-associated prokaryotes.</title>
        <authorList>
            <person name="Whitman W."/>
        </authorList>
    </citation>
    <scope>NUCLEOTIDE SEQUENCE [LARGE SCALE GENOMIC DNA]</scope>
    <source>
        <strain evidence="3 4">SEMIA 4064</strain>
    </source>
</reference>
<dbReference type="GO" id="GO:0016788">
    <property type="term" value="F:hydrolase activity, acting on ester bonds"/>
    <property type="evidence" value="ECO:0007669"/>
    <property type="project" value="UniProtKB-ARBA"/>
</dbReference>
<evidence type="ECO:0000256" key="2">
    <source>
        <dbReference type="SAM" id="SignalP"/>
    </source>
</evidence>
<accession>A0A7W8XPI4</accession>
<feature type="region of interest" description="Disordered" evidence="1">
    <location>
        <begin position="335"/>
        <end position="400"/>
    </location>
</feature>
<dbReference type="InterPro" id="IPR007407">
    <property type="entry name" value="DUF459"/>
</dbReference>
<name>A0A7W8XPI4_9HYPH</name>
<evidence type="ECO:0000256" key="1">
    <source>
        <dbReference type="SAM" id="MobiDB-lite"/>
    </source>
</evidence>
<keyword evidence="4" id="KW-1185">Reference proteome</keyword>
<sequence length="400" mass="43287">MKNRPVRAAMAAAKAILTALLAVCFAFACLLTTAEAQERPRRTLLDMLFGSSEPDIPEQQPAPRRTIRPHKRVAPPPRQVVVAQPETPPEIPKLPDAKTILVVGDFLAGGLGDGLGDAFSTSPGVVVQTRSTVASGLVRQDYYNWPQQLPAMMDQLKPALVVVMIGANDRQQMTGDGLNEKFGTDPWYLAYEERVEQFGKLVTSRHIPLLWVGLPPFGSSQMTADAVKLNQIYQSQVASIGGEFIDIWDGFTDENGAFIVTGSDINGQQVRLRTADGINLTAAGKRKVAFYVEKPTRRLLGDQASPDITRLDTGNQLPAEQVNLPATEMEKITRTQPVSLSDPNLDGGAQLLGGTPAQTSVSESPRDLLVEKGQMAPAPTGRVDDYRLPTPDTPVDNSAK</sequence>
<keyword evidence="2" id="KW-0732">Signal</keyword>
<dbReference type="Gene3D" id="3.40.50.1110">
    <property type="entry name" value="SGNH hydrolase"/>
    <property type="match status" value="1"/>
</dbReference>
<organism evidence="3 4">
    <name type="scientific">Rhizobium paranaense</name>
    <dbReference type="NCBI Taxonomy" id="1650438"/>
    <lineage>
        <taxon>Bacteria</taxon>
        <taxon>Pseudomonadati</taxon>
        <taxon>Pseudomonadota</taxon>
        <taxon>Alphaproteobacteria</taxon>
        <taxon>Hyphomicrobiales</taxon>
        <taxon>Rhizobiaceae</taxon>
        <taxon>Rhizobium/Agrobacterium group</taxon>
        <taxon>Rhizobium</taxon>
    </lineage>
</organism>
<gene>
    <name evidence="3" type="ORF">GGD50_001574</name>
</gene>
<proteinExistence type="predicted"/>
<evidence type="ECO:0000313" key="4">
    <source>
        <dbReference type="Proteomes" id="UP000549882"/>
    </source>
</evidence>
<evidence type="ECO:0000313" key="3">
    <source>
        <dbReference type="EMBL" id="MBB5572970.1"/>
    </source>
</evidence>
<dbReference type="Proteomes" id="UP000549882">
    <property type="component" value="Unassembled WGS sequence"/>
</dbReference>
<dbReference type="AlphaFoldDB" id="A0A7W8XPI4"/>
<feature type="region of interest" description="Disordered" evidence="1">
    <location>
        <begin position="51"/>
        <end position="76"/>
    </location>
</feature>
<dbReference type="RefSeq" id="WP_107109195.1">
    <property type="nucleotide sequence ID" value="NZ_JACHBI010000002.1"/>
</dbReference>
<dbReference type="Pfam" id="PF04311">
    <property type="entry name" value="DUF459"/>
    <property type="match status" value="1"/>
</dbReference>
<dbReference type="InterPro" id="IPR036514">
    <property type="entry name" value="SGNH_hydro_sf"/>
</dbReference>
<feature type="chain" id="PRO_5031395527" description="DUF459 domain-containing protein" evidence="2">
    <location>
        <begin position="29"/>
        <end position="400"/>
    </location>
</feature>
<feature type="signal peptide" evidence="2">
    <location>
        <begin position="1"/>
        <end position="28"/>
    </location>
</feature>
<dbReference type="EMBL" id="JACHBI010000002">
    <property type="protein sequence ID" value="MBB5572970.1"/>
    <property type="molecule type" value="Genomic_DNA"/>
</dbReference>
<comment type="caution">
    <text evidence="3">The sequence shown here is derived from an EMBL/GenBank/DDBJ whole genome shotgun (WGS) entry which is preliminary data.</text>
</comment>
<dbReference type="SUPFAM" id="SSF52266">
    <property type="entry name" value="SGNH hydrolase"/>
    <property type="match status" value="1"/>
</dbReference>
<dbReference type="PROSITE" id="PS51257">
    <property type="entry name" value="PROKAR_LIPOPROTEIN"/>
    <property type="match status" value="1"/>
</dbReference>
<protein>
    <recommendedName>
        <fullName evidence="5">DUF459 domain-containing protein</fullName>
    </recommendedName>
</protein>
<dbReference type="CDD" id="cd01829">
    <property type="entry name" value="SGNH_hydrolase_peri2"/>
    <property type="match status" value="1"/>
</dbReference>